<organism evidence="3 4">
    <name type="scientific">Arachis duranensis</name>
    <name type="common">Wild peanut</name>
    <dbReference type="NCBI Taxonomy" id="130453"/>
    <lineage>
        <taxon>Eukaryota</taxon>
        <taxon>Viridiplantae</taxon>
        <taxon>Streptophyta</taxon>
        <taxon>Embryophyta</taxon>
        <taxon>Tracheophyta</taxon>
        <taxon>Spermatophyta</taxon>
        <taxon>Magnoliopsida</taxon>
        <taxon>eudicotyledons</taxon>
        <taxon>Gunneridae</taxon>
        <taxon>Pentapetalae</taxon>
        <taxon>rosids</taxon>
        <taxon>fabids</taxon>
        <taxon>Fabales</taxon>
        <taxon>Fabaceae</taxon>
        <taxon>Papilionoideae</taxon>
        <taxon>50 kb inversion clade</taxon>
        <taxon>dalbergioids sensu lato</taxon>
        <taxon>Dalbergieae</taxon>
        <taxon>Pterocarpus clade</taxon>
        <taxon>Arachis</taxon>
    </lineage>
</organism>
<sequence>MDNLQQVTLTADDNQYTYVGEALEGADRARLIHTLRQNADLFAWTPEDMPGINPKVICHKLAIDKTARPVAQKKRNLGEEKKQAALEETKKLLNAGFIREIRFTTWLSNVVMVRKSSGKWRMCVDFTNLNKACPKDAYLLPCIDKLVDNASGFKALSFMDAYSGYNQILMHPEDQSKTAFITEHGNFCYKVMPFGLKNAGATYQRLMDKVFQQQIGRNMEVYVDDMVAKTPMQGSHCDDLLEIFKQLRVYNMRLNPDKCAFGVQGGKFLGFMLTSRGIEANPEKCKAVLNMASPKTIKEVQQLAGRIATLSRFLPAVANRSYHFFQTFSKGKKFAWTDQCENSFTELKQSLTSPLILQRPETGKPLYLYLSVSNHAISSVLVTETGKKQNPVYFISRVLQPTETRYPKIEQLALALITTARRLRHYFQSHTIIVRTDQPLRQILTRPELAGRLIKWSVELSEFDIQYESRKTLKSQQQAAGQAQANQLYDRPGLLRAKPGLAWPVSTPTNDTYNTEVSWTIHVDGASNKEGSGAGILLKEGDKVVAEQSLQFRFNASNNQAEYEALLAGLKLALQLQIPRITAYCDSSLVVHQIKGEFQVKDPLLEKYWLITKDLISKFEEFDIIHVNREHNTRADVLSKLATTRQAENTSALSQLTLDKPSFEQDTILSITQVPDWRTPFLEYINTGTTPNDEPNLPLFRRRASFYTVLGNTLYRRGHSRPLLKCISNEEAEDVMAETHEGVCGNHIGGRTLAAKILRTGYYWPTIKRDCISKVKACDNCQKHATLSETPAEELHTIEWIEAQPLAHITAEKVRSFLWKNIICKYGIPREIISDNGRQFTDHKLAAFLTNFNIKHHFSSVEHLQTNGQVESANRIILQGLKKKLGDAKGEWADLIPEILWSYNTSIQSATGETPFKLVYGAEALIPVEVSVPTLRTELYDQTNNLQARTVELDLVEEERDISAIKQ</sequence>
<dbReference type="InterPro" id="IPR001584">
    <property type="entry name" value="Integrase_cat-core"/>
</dbReference>
<dbReference type="Gene3D" id="1.10.340.70">
    <property type="match status" value="1"/>
</dbReference>
<evidence type="ECO:0000313" key="4">
    <source>
        <dbReference type="RefSeq" id="XP_015935314.1"/>
    </source>
</evidence>
<dbReference type="SUPFAM" id="SSF56672">
    <property type="entry name" value="DNA/RNA polymerases"/>
    <property type="match status" value="1"/>
</dbReference>
<dbReference type="Proteomes" id="UP000515211">
    <property type="component" value="Chromosome 8"/>
</dbReference>
<dbReference type="InterPro" id="IPR036397">
    <property type="entry name" value="RNaseH_sf"/>
</dbReference>
<dbReference type="Gene3D" id="3.30.70.270">
    <property type="match status" value="2"/>
</dbReference>
<dbReference type="Gene3D" id="3.10.20.370">
    <property type="match status" value="1"/>
</dbReference>
<dbReference type="InterPro" id="IPR012337">
    <property type="entry name" value="RNaseH-like_sf"/>
</dbReference>
<dbReference type="Pfam" id="PF00078">
    <property type="entry name" value="RVT_1"/>
    <property type="match status" value="1"/>
</dbReference>
<dbReference type="Pfam" id="PF17919">
    <property type="entry name" value="RT_RNaseH_2"/>
    <property type="match status" value="1"/>
</dbReference>
<keyword evidence="3" id="KW-1185">Reference proteome</keyword>
<proteinExistence type="predicted"/>
<dbReference type="Gene3D" id="3.30.420.10">
    <property type="entry name" value="Ribonuclease H-like superfamily/Ribonuclease H"/>
    <property type="match status" value="2"/>
</dbReference>
<dbReference type="CDD" id="cd09274">
    <property type="entry name" value="RNase_HI_RT_Ty3"/>
    <property type="match status" value="1"/>
</dbReference>
<dbReference type="PANTHER" id="PTHR48475">
    <property type="entry name" value="RIBONUCLEASE H"/>
    <property type="match status" value="1"/>
</dbReference>
<dbReference type="GeneID" id="107461347"/>
<dbReference type="Pfam" id="PF17921">
    <property type="entry name" value="Integrase_H2C2"/>
    <property type="match status" value="1"/>
</dbReference>
<dbReference type="Gene3D" id="3.10.10.10">
    <property type="entry name" value="HIV Type 1 Reverse Transcriptase, subunit A, domain 1"/>
    <property type="match status" value="1"/>
</dbReference>
<dbReference type="InterPro" id="IPR002156">
    <property type="entry name" value="RNaseH_domain"/>
</dbReference>
<dbReference type="OrthoDB" id="1738821at2759"/>
<dbReference type="PROSITE" id="PS50879">
    <property type="entry name" value="RNASE_H_1"/>
    <property type="match status" value="1"/>
</dbReference>
<dbReference type="GO" id="GO:0015074">
    <property type="term" value="P:DNA integration"/>
    <property type="evidence" value="ECO:0007669"/>
    <property type="project" value="InterPro"/>
</dbReference>
<dbReference type="InterPro" id="IPR043128">
    <property type="entry name" value="Rev_trsase/Diguanyl_cyclase"/>
</dbReference>
<protein>
    <submittedName>
        <fullName evidence="4">Uncharacterized protein LOC107461347</fullName>
    </submittedName>
</protein>
<dbReference type="AlphaFoldDB" id="A0A6P4C1C1"/>
<dbReference type="GO" id="GO:0003676">
    <property type="term" value="F:nucleic acid binding"/>
    <property type="evidence" value="ECO:0007669"/>
    <property type="project" value="InterPro"/>
</dbReference>
<evidence type="ECO:0000313" key="3">
    <source>
        <dbReference type="Proteomes" id="UP000515211"/>
    </source>
</evidence>
<name>A0A6P4C1C1_ARADU</name>
<gene>
    <name evidence="4" type="primary">LOC107461347</name>
</gene>
<dbReference type="PANTHER" id="PTHR48475:SF2">
    <property type="entry name" value="RIBONUCLEASE H"/>
    <property type="match status" value="1"/>
</dbReference>
<evidence type="ECO:0000259" key="2">
    <source>
        <dbReference type="PROSITE" id="PS50994"/>
    </source>
</evidence>
<accession>A0A6P4C1C1</accession>
<dbReference type="RefSeq" id="XP_015935314.1">
    <property type="nucleotide sequence ID" value="XM_016079828.1"/>
</dbReference>
<dbReference type="PROSITE" id="PS50994">
    <property type="entry name" value="INTEGRASE"/>
    <property type="match status" value="1"/>
</dbReference>
<dbReference type="InterPro" id="IPR041577">
    <property type="entry name" value="RT_RNaseH_2"/>
</dbReference>
<dbReference type="InterPro" id="IPR043502">
    <property type="entry name" value="DNA/RNA_pol_sf"/>
</dbReference>
<feature type="domain" description="Integrase catalytic" evidence="2">
    <location>
        <begin position="801"/>
        <end position="923"/>
    </location>
</feature>
<dbReference type="CDD" id="cd09279">
    <property type="entry name" value="RNase_HI_like"/>
    <property type="match status" value="1"/>
</dbReference>
<reference evidence="4" key="2">
    <citation type="submission" date="2025-08" db="UniProtKB">
        <authorList>
            <consortium name="RefSeq"/>
        </authorList>
    </citation>
    <scope>IDENTIFICATION</scope>
    <source>
        <tissue evidence="4">Whole plant</tissue>
    </source>
</reference>
<evidence type="ECO:0000259" key="1">
    <source>
        <dbReference type="PROSITE" id="PS50879"/>
    </source>
</evidence>
<dbReference type="GO" id="GO:0004523">
    <property type="term" value="F:RNA-DNA hybrid ribonuclease activity"/>
    <property type="evidence" value="ECO:0007669"/>
    <property type="project" value="InterPro"/>
</dbReference>
<dbReference type="InterPro" id="IPR000477">
    <property type="entry name" value="RT_dom"/>
</dbReference>
<dbReference type="SUPFAM" id="SSF53098">
    <property type="entry name" value="Ribonuclease H-like"/>
    <property type="match status" value="2"/>
</dbReference>
<dbReference type="Pfam" id="PF13456">
    <property type="entry name" value="RVT_3"/>
    <property type="match status" value="1"/>
</dbReference>
<feature type="domain" description="RNase H type-1" evidence="1">
    <location>
        <begin position="515"/>
        <end position="644"/>
    </location>
</feature>
<dbReference type="CDD" id="cd01647">
    <property type="entry name" value="RT_LTR"/>
    <property type="match status" value="1"/>
</dbReference>
<dbReference type="InterPro" id="IPR041588">
    <property type="entry name" value="Integrase_H2C2"/>
</dbReference>
<reference evidence="3" key="1">
    <citation type="journal article" date="2016" name="Nat. Genet.">
        <title>The genome sequences of Arachis duranensis and Arachis ipaensis, the diploid ancestors of cultivated peanut.</title>
        <authorList>
            <person name="Bertioli D.J."/>
            <person name="Cannon S.B."/>
            <person name="Froenicke L."/>
            <person name="Huang G."/>
            <person name="Farmer A.D."/>
            <person name="Cannon E.K."/>
            <person name="Liu X."/>
            <person name="Gao D."/>
            <person name="Clevenger J."/>
            <person name="Dash S."/>
            <person name="Ren L."/>
            <person name="Moretzsohn M.C."/>
            <person name="Shirasawa K."/>
            <person name="Huang W."/>
            <person name="Vidigal B."/>
            <person name="Abernathy B."/>
            <person name="Chu Y."/>
            <person name="Niederhuth C.E."/>
            <person name="Umale P."/>
            <person name="Araujo A.C."/>
            <person name="Kozik A."/>
            <person name="Kim K.D."/>
            <person name="Burow M.D."/>
            <person name="Varshney R.K."/>
            <person name="Wang X."/>
            <person name="Zhang X."/>
            <person name="Barkley N."/>
            <person name="Guimaraes P.M."/>
            <person name="Isobe S."/>
            <person name="Guo B."/>
            <person name="Liao B."/>
            <person name="Stalker H.T."/>
            <person name="Schmitz R.J."/>
            <person name="Scheffler B.E."/>
            <person name="Leal-Bertioli S.C."/>
            <person name="Xun X."/>
            <person name="Jackson S.A."/>
            <person name="Michelmore R."/>
            <person name="Ozias-Akins P."/>
        </authorList>
    </citation>
    <scope>NUCLEOTIDE SEQUENCE [LARGE SCALE GENOMIC DNA]</scope>
    <source>
        <strain evidence="3">cv. V14167</strain>
    </source>
</reference>
<dbReference type="KEGG" id="adu:107461347"/>